<feature type="chain" id="PRO_5040540628" description="Peroxidase" evidence="20">
    <location>
        <begin position="23"/>
        <end position="323"/>
    </location>
</feature>
<dbReference type="OrthoDB" id="2113341at2759"/>
<dbReference type="GO" id="GO:0006979">
    <property type="term" value="P:response to oxidative stress"/>
    <property type="evidence" value="ECO:0007669"/>
    <property type="project" value="UniProtKB-UniRule"/>
</dbReference>
<keyword evidence="9 20" id="KW-0732">Signal</keyword>
<evidence type="ECO:0000256" key="11">
    <source>
        <dbReference type="ARBA" id="ARBA00023002"/>
    </source>
</evidence>
<feature type="binding site" evidence="17">
    <location>
        <position position="187"/>
    </location>
    <ligand>
        <name>Ca(2+)</name>
        <dbReference type="ChEBI" id="CHEBI:29108"/>
        <label>2</label>
    </ligand>
</feature>
<dbReference type="GO" id="GO:0046872">
    <property type="term" value="F:metal ion binding"/>
    <property type="evidence" value="ECO:0007669"/>
    <property type="project" value="UniProtKB-UniRule"/>
</dbReference>
<evidence type="ECO:0000256" key="1">
    <source>
        <dbReference type="ARBA" id="ARBA00000189"/>
    </source>
</evidence>
<dbReference type="GeneID" id="110799262"/>
<feature type="binding site" evidence="17">
    <location>
        <position position="72"/>
    </location>
    <ligand>
        <name>Ca(2+)</name>
        <dbReference type="ChEBI" id="CHEBI:29108"/>
        <label>1</label>
    </ligand>
</feature>
<dbReference type="InterPro" id="IPR000823">
    <property type="entry name" value="Peroxidase_pln"/>
</dbReference>
<comment type="cofactor">
    <cofactor evidence="17 20">
        <name>Ca(2+)</name>
        <dbReference type="ChEBI" id="CHEBI:29108"/>
    </cofactor>
    <text evidence="17 20">Binds 2 calcium ions per subunit.</text>
</comment>
<evidence type="ECO:0000256" key="17">
    <source>
        <dbReference type="PIRSR" id="PIRSR600823-3"/>
    </source>
</evidence>
<evidence type="ECO:0000256" key="10">
    <source>
        <dbReference type="ARBA" id="ARBA00022837"/>
    </source>
</evidence>
<feature type="signal peptide" evidence="20">
    <location>
        <begin position="1"/>
        <end position="22"/>
    </location>
</feature>
<evidence type="ECO:0000256" key="6">
    <source>
        <dbReference type="ARBA" id="ARBA00022559"/>
    </source>
</evidence>
<dbReference type="EC" id="1.11.1.7" evidence="4 20"/>
<feature type="disulfide bond" evidence="19">
    <location>
        <begin position="115"/>
        <end position="319"/>
    </location>
</feature>
<sequence>MEQPKVLCFLLVLIMLANSAKSQLSIAYYASSCPQAEGIVRSTVQSHFNSDPTIAPGLLRLHFHDCFVQGCDASILISGTSSERTAFTNVGLKGFDVIDDAKAQVESVCPGVVSCADILALAARDSVDLTGGPNWGVPLGRLDGKRSSASDAVNLPSPLESIAVHRQKFADKGLNDHDLVTLVGAHTIGQTDCRFFQYRLYNFTPTGNADPSINQPNIAQLQTLCPKNGNGLTKVALDRDSRTKFDVNFFKNIRDGNAVLESDQRLWGDDATQAIVQNYAGNLRGLFGVRFNFDFPKAMVKMSGIGVKSGSDGEVRKMCSKFN</sequence>
<feature type="binding site" evidence="17">
    <location>
        <position position="68"/>
    </location>
    <ligand>
        <name>Ca(2+)</name>
        <dbReference type="ChEBI" id="CHEBI:29108"/>
        <label>1</label>
    </ligand>
</feature>
<evidence type="ECO:0000256" key="2">
    <source>
        <dbReference type="ARBA" id="ARBA00002322"/>
    </source>
</evidence>
<dbReference type="InterPro" id="IPR010255">
    <property type="entry name" value="Haem_peroxidase_sf"/>
</dbReference>
<dbReference type="PROSITE" id="PS00436">
    <property type="entry name" value="PEROXIDASE_2"/>
    <property type="match status" value="1"/>
</dbReference>
<dbReference type="PANTHER" id="PTHR31517">
    <property type="match status" value="1"/>
</dbReference>
<comment type="function">
    <text evidence="2">Removal of H(2)O(2), oxidation of toxic reductants, biosynthesis and degradation of lignin, suberization, auxin catabolism, response to environmental stresses such as wounding, pathogen attack and oxidative stress. These functions might be dependent on each isozyme/isoform in each plant tissue.</text>
</comment>
<feature type="binding site" description="axial binding residue" evidence="17">
    <location>
        <position position="186"/>
    </location>
    <ligand>
        <name>heme b</name>
        <dbReference type="ChEBI" id="CHEBI:60344"/>
    </ligand>
    <ligandPart>
        <name>Fe</name>
        <dbReference type="ChEBI" id="CHEBI:18248"/>
    </ligandPart>
</feature>
<feature type="site" description="Transition state stabilizer" evidence="18">
    <location>
        <position position="60"/>
    </location>
</feature>
<evidence type="ECO:0000256" key="4">
    <source>
        <dbReference type="ARBA" id="ARBA00012313"/>
    </source>
</evidence>
<dbReference type="FunFam" id="1.10.520.10:FF:000008">
    <property type="entry name" value="Peroxidase"/>
    <property type="match status" value="1"/>
</dbReference>
<dbReference type="Gene3D" id="1.10.420.10">
    <property type="entry name" value="Peroxidase, domain 2"/>
    <property type="match status" value="1"/>
</dbReference>
<dbReference type="GO" id="GO:0004601">
    <property type="term" value="F:peroxidase activity"/>
    <property type="evidence" value="ECO:0000318"/>
    <property type="project" value="GO_Central"/>
</dbReference>
<dbReference type="GO" id="GO:0020037">
    <property type="term" value="F:heme binding"/>
    <property type="evidence" value="ECO:0007669"/>
    <property type="project" value="UniProtKB-UniRule"/>
</dbReference>
<dbReference type="CDD" id="cd00693">
    <property type="entry name" value="secretory_peroxidase"/>
    <property type="match status" value="1"/>
</dbReference>
<evidence type="ECO:0000259" key="21">
    <source>
        <dbReference type="PROSITE" id="PS50873"/>
    </source>
</evidence>
<protein>
    <recommendedName>
        <fullName evidence="4 20">Peroxidase</fullName>
        <ecNumber evidence="4 20">1.11.1.7</ecNumber>
    </recommendedName>
</protein>
<feature type="active site" description="Proton acceptor" evidence="15">
    <location>
        <position position="64"/>
    </location>
</feature>
<dbReference type="PROSITE" id="PS50873">
    <property type="entry name" value="PEROXIDASE_4"/>
    <property type="match status" value="1"/>
</dbReference>
<evidence type="ECO:0000256" key="9">
    <source>
        <dbReference type="ARBA" id="ARBA00022729"/>
    </source>
</evidence>
<feature type="disulfide bond" evidence="19">
    <location>
        <begin position="193"/>
        <end position="225"/>
    </location>
</feature>
<evidence type="ECO:0000256" key="16">
    <source>
        <dbReference type="PIRSR" id="PIRSR600823-2"/>
    </source>
</evidence>
<evidence type="ECO:0000256" key="5">
    <source>
        <dbReference type="ARBA" id="ARBA00022525"/>
    </source>
</evidence>
<gene>
    <name evidence="23" type="primary">LOC110799262</name>
</gene>
<comment type="similarity">
    <text evidence="20">Belongs to the peroxidase family. Classical plant (class III) peroxidase subfamily.</text>
</comment>
<evidence type="ECO:0000256" key="12">
    <source>
        <dbReference type="ARBA" id="ARBA00023004"/>
    </source>
</evidence>
<dbReference type="FunFam" id="1.10.420.10:FF:000010">
    <property type="entry name" value="Peroxidase"/>
    <property type="match status" value="1"/>
</dbReference>
<dbReference type="GO" id="GO:0005576">
    <property type="term" value="C:extracellular region"/>
    <property type="evidence" value="ECO:0007669"/>
    <property type="project" value="UniProtKB-SubCell"/>
</dbReference>
<dbReference type="GO" id="GO:0042744">
    <property type="term" value="P:hydrogen peroxide catabolic process"/>
    <property type="evidence" value="ECO:0007669"/>
    <property type="project" value="UniProtKB-KW"/>
</dbReference>
<dbReference type="PRINTS" id="PR00458">
    <property type="entry name" value="PEROXIDASE"/>
</dbReference>
<comment type="catalytic activity">
    <reaction evidence="1 20">
        <text>2 a phenolic donor + H2O2 = 2 a phenolic radical donor + 2 H2O</text>
        <dbReference type="Rhea" id="RHEA:56136"/>
        <dbReference type="ChEBI" id="CHEBI:15377"/>
        <dbReference type="ChEBI" id="CHEBI:16240"/>
        <dbReference type="ChEBI" id="CHEBI:139520"/>
        <dbReference type="ChEBI" id="CHEBI:139521"/>
        <dbReference type="EC" id="1.11.1.7"/>
    </reaction>
</comment>
<keyword evidence="12 17" id="KW-0408">Iron</keyword>
<feature type="disulfide bond" evidence="19">
    <location>
        <begin position="66"/>
        <end position="71"/>
    </location>
</feature>
<feature type="binding site" evidence="16">
    <location>
        <position position="156"/>
    </location>
    <ligand>
        <name>substrate</name>
    </ligand>
</feature>
<organism evidence="22 23">
    <name type="scientific">Spinacia oleracea</name>
    <name type="common">Spinach</name>
    <dbReference type="NCBI Taxonomy" id="3562"/>
    <lineage>
        <taxon>Eukaryota</taxon>
        <taxon>Viridiplantae</taxon>
        <taxon>Streptophyta</taxon>
        <taxon>Embryophyta</taxon>
        <taxon>Tracheophyta</taxon>
        <taxon>Spermatophyta</taxon>
        <taxon>Magnoliopsida</taxon>
        <taxon>eudicotyledons</taxon>
        <taxon>Gunneridae</taxon>
        <taxon>Pentapetalae</taxon>
        <taxon>Caryophyllales</taxon>
        <taxon>Chenopodiaceae</taxon>
        <taxon>Chenopodioideae</taxon>
        <taxon>Anserineae</taxon>
        <taxon>Spinacia</taxon>
    </lineage>
</organism>
<name>A0A9R0K764_SPIOL</name>
<evidence type="ECO:0000313" key="22">
    <source>
        <dbReference type="Proteomes" id="UP000813463"/>
    </source>
</evidence>
<dbReference type="InterPro" id="IPR033905">
    <property type="entry name" value="Secretory_peroxidase"/>
</dbReference>
<feature type="binding site" evidence="17">
    <location>
        <position position="70"/>
    </location>
    <ligand>
        <name>Ca(2+)</name>
        <dbReference type="ChEBI" id="CHEBI:29108"/>
        <label>1</label>
    </ligand>
</feature>
<accession>A0A9R0K764</accession>
<reference evidence="23" key="2">
    <citation type="submission" date="2025-08" db="UniProtKB">
        <authorList>
            <consortium name="RefSeq"/>
        </authorList>
    </citation>
    <scope>IDENTIFICATION</scope>
    <source>
        <tissue evidence="23">Leaf</tissue>
    </source>
</reference>
<dbReference type="SUPFAM" id="SSF48113">
    <property type="entry name" value="Heme-dependent peroxidases"/>
    <property type="match status" value="1"/>
</dbReference>
<evidence type="ECO:0000256" key="18">
    <source>
        <dbReference type="PIRSR" id="PIRSR600823-4"/>
    </source>
</evidence>
<comment type="cofactor">
    <cofactor evidence="17 20">
        <name>heme b</name>
        <dbReference type="ChEBI" id="CHEBI:60344"/>
    </cofactor>
    <text evidence="17 20">Binds 1 heme b (iron(II)-protoporphyrin IX) group per subunit.</text>
</comment>
<evidence type="ECO:0000313" key="23">
    <source>
        <dbReference type="RefSeq" id="XP_021860183.1"/>
    </source>
</evidence>
<evidence type="ECO:0000256" key="13">
    <source>
        <dbReference type="ARBA" id="ARBA00023157"/>
    </source>
</evidence>
<dbReference type="InterPro" id="IPR019793">
    <property type="entry name" value="Peroxidases_heam-ligand_BS"/>
</dbReference>
<comment type="subcellular location">
    <subcellularLocation>
        <location evidence="20">Secreted</location>
    </subcellularLocation>
</comment>
<dbReference type="GO" id="GO:0140825">
    <property type="term" value="F:lactoperoxidase activity"/>
    <property type="evidence" value="ECO:0007669"/>
    <property type="project" value="UniProtKB-EC"/>
</dbReference>
<evidence type="ECO:0000256" key="20">
    <source>
        <dbReference type="RuleBase" id="RU362060"/>
    </source>
</evidence>
<keyword evidence="7 20" id="KW-0349">Heme</keyword>
<dbReference type="Pfam" id="PF00141">
    <property type="entry name" value="peroxidase"/>
    <property type="match status" value="1"/>
</dbReference>
<proteinExistence type="inferred from homology"/>
<dbReference type="InterPro" id="IPR019794">
    <property type="entry name" value="Peroxidases_AS"/>
</dbReference>
<keyword evidence="5 20" id="KW-0964">Secreted</keyword>
<dbReference type="Proteomes" id="UP000813463">
    <property type="component" value="Chromosome 2"/>
</dbReference>
<dbReference type="PRINTS" id="PR00461">
    <property type="entry name" value="PLPEROXIDASE"/>
</dbReference>
<feature type="disulfide bond" evidence="19">
    <location>
        <begin position="33"/>
        <end position="109"/>
    </location>
</feature>
<evidence type="ECO:0000256" key="3">
    <source>
        <dbReference type="ARBA" id="ARBA00006873"/>
    </source>
</evidence>
<reference evidence="22" key="1">
    <citation type="journal article" date="2021" name="Nat. Commun.">
        <title>Genomic analyses provide insights into spinach domestication and the genetic basis of agronomic traits.</title>
        <authorList>
            <person name="Cai X."/>
            <person name="Sun X."/>
            <person name="Xu C."/>
            <person name="Sun H."/>
            <person name="Wang X."/>
            <person name="Ge C."/>
            <person name="Zhang Z."/>
            <person name="Wang Q."/>
            <person name="Fei Z."/>
            <person name="Jiao C."/>
            <person name="Wang Q."/>
        </authorList>
    </citation>
    <scope>NUCLEOTIDE SEQUENCE [LARGE SCALE GENOMIC DNA]</scope>
    <source>
        <strain evidence="22">cv. Varoflay</strain>
    </source>
</reference>
<dbReference type="KEGG" id="soe:110799262"/>
<feature type="domain" description="Plant heme peroxidase family profile" evidence="21">
    <location>
        <begin position="23"/>
        <end position="323"/>
    </location>
</feature>
<evidence type="ECO:0000256" key="14">
    <source>
        <dbReference type="ARBA" id="ARBA00023324"/>
    </source>
</evidence>
<keyword evidence="10 17" id="KW-0106">Calcium</keyword>
<dbReference type="AlphaFoldDB" id="A0A9R0K764"/>
<dbReference type="Gene3D" id="1.10.520.10">
    <property type="match status" value="1"/>
</dbReference>
<dbReference type="RefSeq" id="XP_021860183.1">
    <property type="nucleotide sequence ID" value="XM_022004491.2"/>
</dbReference>
<feature type="binding site" evidence="17">
    <location>
        <position position="74"/>
    </location>
    <ligand>
        <name>Ca(2+)</name>
        <dbReference type="ChEBI" id="CHEBI:29108"/>
        <label>1</label>
    </ligand>
</feature>
<dbReference type="PROSITE" id="PS00435">
    <property type="entry name" value="PEROXIDASE_1"/>
    <property type="match status" value="1"/>
</dbReference>
<keyword evidence="14 20" id="KW-0376">Hydrogen peroxide</keyword>
<evidence type="ECO:0000256" key="19">
    <source>
        <dbReference type="PIRSR" id="PIRSR600823-5"/>
    </source>
</evidence>
<feature type="binding site" evidence="17">
    <location>
        <position position="65"/>
    </location>
    <ligand>
        <name>Ca(2+)</name>
        <dbReference type="ChEBI" id="CHEBI:29108"/>
        <label>1</label>
    </ligand>
</feature>
<feature type="binding site" evidence="17">
    <location>
        <position position="83"/>
    </location>
    <ligand>
        <name>Ca(2+)</name>
        <dbReference type="ChEBI" id="CHEBI:29108"/>
        <label>1</label>
    </ligand>
</feature>
<keyword evidence="8 17" id="KW-0479">Metal-binding</keyword>
<dbReference type="GO" id="GO:0006950">
    <property type="term" value="P:response to stress"/>
    <property type="evidence" value="ECO:0000318"/>
    <property type="project" value="GO_Central"/>
</dbReference>
<keyword evidence="6 20" id="KW-0575">Peroxidase</keyword>
<keyword evidence="13 19" id="KW-1015">Disulfide bond</keyword>
<evidence type="ECO:0000256" key="15">
    <source>
        <dbReference type="PIRSR" id="PIRSR600823-1"/>
    </source>
</evidence>
<feature type="binding site" evidence="17">
    <location>
        <position position="246"/>
    </location>
    <ligand>
        <name>Ca(2+)</name>
        <dbReference type="ChEBI" id="CHEBI:29108"/>
        <label>2</label>
    </ligand>
</feature>
<keyword evidence="11 20" id="KW-0560">Oxidoreductase</keyword>
<keyword evidence="22" id="KW-1185">Reference proteome</keyword>
<feature type="binding site" evidence="17">
    <location>
        <position position="238"/>
    </location>
    <ligand>
        <name>Ca(2+)</name>
        <dbReference type="ChEBI" id="CHEBI:29108"/>
        <label>2</label>
    </ligand>
</feature>
<dbReference type="InterPro" id="IPR002016">
    <property type="entry name" value="Haem_peroxidase"/>
</dbReference>
<evidence type="ECO:0000256" key="7">
    <source>
        <dbReference type="ARBA" id="ARBA00022617"/>
    </source>
</evidence>
<dbReference type="GO" id="GO:0009505">
    <property type="term" value="C:plant-type cell wall"/>
    <property type="evidence" value="ECO:0000318"/>
    <property type="project" value="GO_Central"/>
</dbReference>
<dbReference type="PANTHER" id="PTHR31517:SF84">
    <property type="entry name" value="PEROXIDASE"/>
    <property type="match status" value="1"/>
</dbReference>
<comment type="similarity">
    <text evidence="3">Belongs to the peroxidase family. Ascorbate peroxidase subfamily.</text>
</comment>
<evidence type="ECO:0000256" key="8">
    <source>
        <dbReference type="ARBA" id="ARBA00022723"/>
    </source>
</evidence>